<name>A0AA88E383_FICCA</name>
<sequence length="71" mass="7991">MRARSVEECDCFYGRSDRKLRFGEGAVALVAETSVEERWIYEIGERSTRDLLGDKQIVKIGATLVTTHASL</sequence>
<organism evidence="1 2">
    <name type="scientific">Ficus carica</name>
    <name type="common">Common fig</name>
    <dbReference type="NCBI Taxonomy" id="3494"/>
    <lineage>
        <taxon>Eukaryota</taxon>
        <taxon>Viridiplantae</taxon>
        <taxon>Streptophyta</taxon>
        <taxon>Embryophyta</taxon>
        <taxon>Tracheophyta</taxon>
        <taxon>Spermatophyta</taxon>
        <taxon>Magnoliopsida</taxon>
        <taxon>eudicotyledons</taxon>
        <taxon>Gunneridae</taxon>
        <taxon>Pentapetalae</taxon>
        <taxon>rosids</taxon>
        <taxon>fabids</taxon>
        <taxon>Rosales</taxon>
        <taxon>Moraceae</taxon>
        <taxon>Ficeae</taxon>
        <taxon>Ficus</taxon>
    </lineage>
</organism>
<dbReference type="AlphaFoldDB" id="A0AA88E383"/>
<evidence type="ECO:0000313" key="2">
    <source>
        <dbReference type="Proteomes" id="UP001187192"/>
    </source>
</evidence>
<evidence type="ECO:0000313" key="1">
    <source>
        <dbReference type="EMBL" id="GMN65101.1"/>
    </source>
</evidence>
<reference evidence="1" key="1">
    <citation type="submission" date="2023-07" db="EMBL/GenBank/DDBJ databases">
        <title>draft genome sequence of fig (Ficus carica).</title>
        <authorList>
            <person name="Takahashi T."/>
            <person name="Nishimura K."/>
        </authorList>
    </citation>
    <scope>NUCLEOTIDE SEQUENCE</scope>
</reference>
<dbReference type="EMBL" id="BTGU01000211">
    <property type="protein sequence ID" value="GMN65101.1"/>
    <property type="molecule type" value="Genomic_DNA"/>
</dbReference>
<gene>
    <name evidence="1" type="ORF">TIFTF001_034164</name>
</gene>
<protein>
    <submittedName>
        <fullName evidence="1">Uncharacterized protein</fullName>
    </submittedName>
</protein>
<proteinExistence type="predicted"/>
<dbReference type="Proteomes" id="UP001187192">
    <property type="component" value="Unassembled WGS sequence"/>
</dbReference>
<comment type="caution">
    <text evidence="1">The sequence shown here is derived from an EMBL/GenBank/DDBJ whole genome shotgun (WGS) entry which is preliminary data.</text>
</comment>
<keyword evidence="2" id="KW-1185">Reference proteome</keyword>
<accession>A0AA88E383</accession>